<organism evidence="1 2">
    <name type="scientific">Natrarchaeobius halalkaliphilus</name>
    <dbReference type="NCBI Taxonomy" id="1679091"/>
    <lineage>
        <taxon>Archaea</taxon>
        <taxon>Methanobacteriati</taxon>
        <taxon>Methanobacteriota</taxon>
        <taxon>Stenosarchaea group</taxon>
        <taxon>Halobacteria</taxon>
        <taxon>Halobacteriales</taxon>
        <taxon>Natrialbaceae</taxon>
        <taxon>Natrarchaeobius</taxon>
    </lineage>
</organism>
<name>A0A3N6M5P9_9EURY</name>
<sequence length="113" mass="13048">MYVEGTDDWLVVGELTDVCELVGGETYSIEYGRAGRMADWVETDDQGNFTFDVRETLAEFTFDEEFVTHLEQVELESDDDEAYPYRTEFFADMMTTIWDAKGPLETSTDDQPR</sequence>
<keyword evidence="2" id="KW-1185">Reference proteome</keyword>
<gene>
    <name evidence="1" type="ORF">EA462_12955</name>
</gene>
<proteinExistence type="predicted"/>
<evidence type="ECO:0000313" key="1">
    <source>
        <dbReference type="EMBL" id="RQG88089.1"/>
    </source>
</evidence>
<dbReference type="EMBL" id="REFY01000005">
    <property type="protein sequence ID" value="RQG88089.1"/>
    <property type="molecule type" value="Genomic_DNA"/>
</dbReference>
<protein>
    <submittedName>
        <fullName evidence="1">Uncharacterized protein</fullName>
    </submittedName>
</protein>
<evidence type="ECO:0000313" key="2">
    <source>
        <dbReference type="Proteomes" id="UP000273828"/>
    </source>
</evidence>
<accession>A0A3N6M5P9</accession>
<comment type="caution">
    <text evidence="1">The sequence shown here is derived from an EMBL/GenBank/DDBJ whole genome shotgun (WGS) entry which is preliminary data.</text>
</comment>
<dbReference type="AlphaFoldDB" id="A0A3N6M5P9"/>
<dbReference type="Proteomes" id="UP000273828">
    <property type="component" value="Unassembled WGS sequence"/>
</dbReference>
<reference evidence="1 2" key="1">
    <citation type="submission" date="2018-10" db="EMBL/GenBank/DDBJ databases">
        <title>Natrarchaeobius chitinivorans gen. nov., sp. nov., and Natrarchaeobius haloalkaliphilus sp. nov., alkaliphilic, chitin-utilizing haloarchaea from hypersaline alkaline lakes.</title>
        <authorList>
            <person name="Sorokin D.Y."/>
            <person name="Elcheninov A.G."/>
            <person name="Kostrikina N.A."/>
            <person name="Bale N.J."/>
            <person name="Sinninghe Damste J.S."/>
            <person name="Khijniak T.V."/>
            <person name="Kublanov I.V."/>
            <person name="Toshchakov S.V."/>
        </authorList>
    </citation>
    <scope>NUCLEOTIDE SEQUENCE [LARGE SCALE GENOMIC DNA]</scope>
    <source>
        <strain evidence="1 2">AArcht-Sl</strain>
    </source>
</reference>